<organism evidence="2 3">
    <name type="scientific">Achromobacter pulmonis</name>
    <dbReference type="NCBI Taxonomy" id="1389932"/>
    <lineage>
        <taxon>Bacteria</taxon>
        <taxon>Pseudomonadati</taxon>
        <taxon>Pseudomonadota</taxon>
        <taxon>Betaproteobacteria</taxon>
        <taxon>Burkholderiales</taxon>
        <taxon>Alcaligenaceae</taxon>
        <taxon>Achromobacter</taxon>
    </lineage>
</organism>
<evidence type="ECO:0000313" key="2">
    <source>
        <dbReference type="EMBL" id="PND33750.1"/>
    </source>
</evidence>
<dbReference type="EMBL" id="POQS01000003">
    <property type="protein sequence ID" value="PND33750.1"/>
    <property type="molecule type" value="Genomic_DNA"/>
</dbReference>
<keyword evidence="3" id="KW-1185">Reference proteome</keyword>
<gene>
    <name evidence="2" type="ORF">C1I89_15025</name>
</gene>
<sequence length="104" mass="12490">MTIYSDAYLNHYADRYVAMHLKRHGVTLEQYLADPARYDHLEFEPFPLLPEQRRVQQQLDAEAARAEQEIEHLPRRNGAAIEVLHHRRHHRRTFLSFFTRKVKA</sequence>
<name>A0A2N8KJW7_9BURK</name>
<dbReference type="RefSeq" id="WP_102773499.1">
    <property type="nucleotide sequence ID" value="NZ_POQS01000003.1"/>
</dbReference>
<feature type="coiled-coil region" evidence="1">
    <location>
        <begin position="49"/>
        <end position="76"/>
    </location>
</feature>
<evidence type="ECO:0000256" key="1">
    <source>
        <dbReference type="SAM" id="Coils"/>
    </source>
</evidence>
<evidence type="ECO:0000313" key="3">
    <source>
        <dbReference type="Proteomes" id="UP000235994"/>
    </source>
</evidence>
<accession>A0A2N8KJW7</accession>
<dbReference type="Proteomes" id="UP000235994">
    <property type="component" value="Unassembled WGS sequence"/>
</dbReference>
<reference evidence="2 3" key="1">
    <citation type="submission" date="2018-01" db="EMBL/GenBank/DDBJ databases">
        <title>The draft genome of an aniline degradation strain ANB-1.</title>
        <authorList>
            <person name="Zhang L."/>
            <person name="Jiang J."/>
        </authorList>
    </citation>
    <scope>NUCLEOTIDE SEQUENCE [LARGE SCALE GENOMIC DNA]</scope>
    <source>
        <strain evidence="2 3">ANB-1</strain>
    </source>
</reference>
<dbReference type="AlphaFoldDB" id="A0A2N8KJW7"/>
<keyword evidence="1" id="KW-0175">Coiled coil</keyword>
<proteinExistence type="predicted"/>
<comment type="caution">
    <text evidence="2">The sequence shown here is derived from an EMBL/GenBank/DDBJ whole genome shotgun (WGS) entry which is preliminary data.</text>
</comment>
<protein>
    <submittedName>
        <fullName evidence="2">Uncharacterized protein</fullName>
    </submittedName>
</protein>